<sequence length="288" mass="32073">MLSKQLDQLTHRHFGVHLRITAFWKFVSFWLKQHVCPALKKNSHVVIDKMASYSEQTAARHCDQESGLGTGVSTNNVHHMLLVCPELQRFIGHEPLALSIYSATIDEQGPLMDHYRALAAHFDIPDHDTPLTITSIPTTSPTINVLWGGYSNAIHNELVTIVALTICEEMIVQLAILHPTLPPVHTFHELWDVSNVYVHPHQRTILSPIKATLLAPTQTVVGLTQGTKLLLDHILATESSPIVIYFYPGLRPALLWTLRAYCVLLAPWSAFSLNVVDMGASAARGFSM</sequence>
<dbReference type="AlphaFoldDB" id="A0AAD7B3R4"/>
<organism evidence="1 2">
    <name type="scientific">Mycena rosella</name>
    <name type="common">Pink bonnet</name>
    <name type="synonym">Agaricus rosellus</name>
    <dbReference type="NCBI Taxonomy" id="1033263"/>
    <lineage>
        <taxon>Eukaryota</taxon>
        <taxon>Fungi</taxon>
        <taxon>Dikarya</taxon>
        <taxon>Basidiomycota</taxon>
        <taxon>Agaricomycotina</taxon>
        <taxon>Agaricomycetes</taxon>
        <taxon>Agaricomycetidae</taxon>
        <taxon>Agaricales</taxon>
        <taxon>Marasmiineae</taxon>
        <taxon>Mycenaceae</taxon>
        <taxon>Mycena</taxon>
    </lineage>
</organism>
<reference evidence="1" key="1">
    <citation type="submission" date="2023-03" db="EMBL/GenBank/DDBJ databases">
        <title>Massive genome expansion in bonnet fungi (Mycena s.s.) driven by repeated elements and novel gene families across ecological guilds.</title>
        <authorList>
            <consortium name="Lawrence Berkeley National Laboratory"/>
            <person name="Harder C.B."/>
            <person name="Miyauchi S."/>
            <person name="Viragh M."/>
            <person name="Kuo A."/>
            <person name="Thoen E."/>
            <person name="Andreopoulos B."/>
            <person name="Lu D."/>
            <person name="Skrede I."/>
            <person name="Drula E."/>
            <person name="Henrissat B."/>
            <person name="Morin E."/>
            <person name="Kohler A."/>
            <person name="Barry K."/>
            <person name="LaButti K."/>
            <person name="Morin E."/>
            <person name="Salamov A."/>
            <person name="Lipzen A."/>
            <person name="Mereny Z."/>
            <person name="Hegedus B."/>
            <person name="Baldrian P."/>
            <person name="Stursova M."/>
            <person name="Weitz H."/>
            <person name="Taylor A."/>
            <person name="Grigoriev I.V."/>
            <person name="Nagy L.G."/>
            <person name="Martin F."/>
            <person name="Kauserud H."/>
        </authorList>
    </citation>
    <scope>NUCLEOTIDE SEQUENCE</scope>
    <source>
        <strain evidence="1">CBHHK067</strain>
    </source>
</reference>
<name>A0AAD7B3R4_MYCRO</name>
<evidence type="ECO:0000313" key="2">
    <source>
        <dbReference type="Proteomes" id="UP001221757"/>
    </source>
</evidence>
<evidence type="ECO:0000313" key="1">
    <source>
        <dbReference type="EMBL" id="KAJ7609671.1"/>
    </source>
</evidence>
<gene>
    <name evidence="1" type="ORF">B0H17DRAFT_1153702</name>
</gene>
<protein>
    <submittedName>
        <fullName evidence="1">Uncharacterized protein</fullName>
    </submittedName>
</protein>
<accession>A0AAD7B3R4</accession>
<comment type="caution">
    <text evidence="1">The sequence shown here is derived from an EMBL/GenBank/DDBJ whole genome shotgun (WGS) entry which is preliminary data.</text>
</comment>
<dbReference type="Proteomes" id="UP001221757">
    <property type="component" value="Unassembled WGS sequence"/>
</dbReference>
<proteinExistence type="predicted"/>
<dbReference type="EMBL" id="JARKIE010001017">
    <property type="protein sequence ID" value="KAJ7609671.1"/>
    <property type="molecule type" value="Genomic_DNA"/>
</dbReference>
<keyword evidence="2" id="KW-1185">Reference proteome</keyword>